<keyword evidence="7" id="KW-0067">ATP-binding</keyword>
<sequence>MKSIVKDRQEEVYVSIKDIVYALIVNIALLAIIANLLSRIQTVQKLILQEKRGLKGDLILSMIFAGFIILSTCIGVKITSYSLNTRVIGAMSAGLLGGPLVGLYSSAMGAIYVLIFSTPRVFARGSAFATILFGLLGAGFYPYFQRGKWKYTDLFLLACFAEICDMASLLRMTVSLEVAVDTIVDAALPMIIMNAIGMIVFISNFNGVFIFQDLESSRQIQKMSVLSQKCLPLLQDGGLNKAENMKKLSDIILKETQWSGILFTDREKVIQWQCRAKDEQEIFYQAKYGDPIPEICRQAMEEGKLVKYEAQTGEKKWIHTAQDYSISTVPFRVKNQSVGSLTVWMKRQWMDRQSEIELLQHLMTLGSSQLAVLELEQQKNLLAQAEFKALQFQVNPHFLFNALNTISWVCRENPEEARKLLLTLADYFRYNLNYDAYMVPLREELEHVKDYLQIEKARFEEKLQVTYEVPEKMEILVPTLILQPLVENAVRYGIDRTGCRYVYIGITEEADAYRVEISDHGKGFPEEVLEKIAKDEPVGSSIGLQNVHKRMKSVYGEERGLQIQSTPKGSTVKLYFYKGVKEA</sequence>
<organism evidence="13 14">
    <name type="scientific">Dorea formicigenerans</name>
    <dbReference type="NCBI Taxonomy" id="39486"/>
    <lineage>
        <taxon>Bacteria</taxon>
        <taxon>Bacillati</taxon>
        <taxon>Bacillota</taxon>
        <taxon>Clostridia</taxon>
        <taxon>Lachnospirales</taxon>
        <taxon>Lachnospiraceae</taxon>
        <taxon>Dorea</taxon>
    </lineage>
</organism>
<feature type="domain" description="Histidine kinase/HSP90-like ATPase" evidence="12">
    <location>
        <begin position="473"/>
        <end position="580"/>
    </location>
</feature>
<proteinExistence type="predicted"/>
<dbReference type="GO" id="GO:0000155">
    <property type="term" value="F:phosphorelay sensor kinase activity"/>
    <property type="evidence" value="ECO:0007669"/>
    <property type="project" value="InterPro"/>
</dbReference>
<dbReference type="PANTHER" id="PTHR34220:SF7">
    <property type="entry name" value="SENSOR HISTIDINE KINASE YPDA"/>
    <property type="match status" value="1"/>
</dbReference>
<comment type="caution">
    <text evidence="13">The sequence shown here is derived from an EMBL/GenBank/DDBJ whole genome shotgun (WGS) entry which is preliminary data.</text>
</comment>
<evidence type="ECO:0000256" key="10">
    <source>
        <dbReference type="ARBA" id="ARBA00023136"/>
    </source>
</evidence>
<feature type="transmembrane region" description="Helical" evidence="11">
    <location>
        <begin position="88"/>
        <end position="115"/>
    </location>
</feature>
<dbReference type="SUPFAM" id="SSF55874">
    <property type="entry name" value="ATPase domain of HSP90 chaperone/DNA topoisomerase II/histidine kinase"/>
    <property type="match status" value="1"/>
</dbReference>
<evidence type="ECO:0000313" key="13">
    <source>
        <dbReference type="EMBL" id="RGW55963.1"/>
    </source>
</evidence>
<dbReference type="Pfam" id="PF07694">
    <property type="entry name" value="5TM-5TMR_LYT"/>
    <property type="match status" value="1"/>
</dbReference>
<dbReference type="Gene3D" id="3.30.565.10">
    <property type="entry name" value="Histidine kinase-like ATPase, C-terminal domain"/>
    <property type="match status" value="1"/>
</dbReference>
<gene>
    <name evidence="13" type="ORF">DWV67_00670</name>
</gene>
<evidence type="ECO:0000256" key="2">
    <source>
        <dbReference type="ARBA" id="ARBA00022475"/>
    </source>
</evidence>
<dbReference type="InterPro" id="IPR003594">
    <property type="entry name" value="HATPase_dom"/>
</dbReference>
<evidence type="ECO:0000256" key="9">
    <source>
        <dbReference type="ARBA" id="ARBA00023012"/>
    </source>
</evidence>
<dbReference type="Pfam" id="PF02518">
    <property type="entry name" value="HATPase_c"/>
    <property type="match status" value="1"/>
</dbReference>
<protein>
    <submittedName>
        <fullName evidence="13">Sensor histidine kinase</fullName>
    </submittedName>
</protein>
<feature type="transmembrane region" description="Helical" evidence="11">
    <location>
        <begin position="121"/>
        <end position="142"/>
    </location>
</feature>
<dbReference type="GO" id="GO:0005524">
    <property type="term" value="F:ATP binding"/>
    <property type="evidence" value="ECO:0007669"/>
    <property type="project" value="UniProtKB-KW"/>
</dbReference>
<accession>A0A395XTA0</accession>
<evidence type="ECO:0000256" key="1">
    <source>
        <dbReference type="ARBA" id="ARBA00004651"/>
    </source>
</evidence>
<evidence type="ECO:0000256" key="5">
    <source>
        <dbReference type="ARBA" id="ARBA00022741"/>
    </source>
</evidence>
<evidence type="ECO:0000256" key="6">
    <source>
        <dbReference type="ARBA" id="ARBA00022777"/>
    </source>
</evidence>
<keyword evidence="5" id="KW-0547">Nucleotide-binding</keyword>
<keyword evidence="8 11" id="KW-1133">Transmembrane helix</keyword>
<evidence type="ECO:0000256" key="11">
    <source>
        <dbReference type="SAM" id="Phobius"/>
    </source>
</evidence>
<feature type="transmembrane region" description="Helical" evidence="11">
    <location>
        <begin position="20"/>
        <end position="38"/>
    </location>
</feature>
<evidence type="ECO:0000256" key="8">
    <source>
        <dbReference type="ARBA" id="ARBA00022989"/>
    </source>
</evidence>
<dbReference type="GO" id="GO:0005886">
    <property type="term" value="C:plasma membrane"/>
    <property type="evidence" value="ECO:0007669"/>
    <property type="project" value="UniProtKB-SubCell"/>
</dbReference>
<keyword evidence="9" id="KW-0902">Two-component regulatory system</keyword>
<evidence type="ECO:0000259" key="12">
    <source>
        <dbReference type="SMART" id="SM00387"/>
    </source>
</evidence>
<dbReference type="PANTHER" id="PTHR34220">
    <property type="entry name" value="SENSOR HISTIDINE KINASE YPDA"/>
    <property type="match status" value="1"/>
</dbReference>
<evidence type="ECO:0000256" key="3">
    <source>
        <dbReference type="ARBA" id="ARBA00022679"/>
    </source>
</evidence>
<name>A0A395XTA0_9FIRM</name>
<comment type="subcellular location">
    <subcellularLocation>
        <location evidence="1">Cell membrane</location>
        <topology evidence="1">Multi-pass membrane protein</topology>
    </subcellularLocation>
</comment>
<reference evidence="13 14" key="1">
    <citation type="submission" date="2018-08" db="EMBL/GenBank/DDBJ databases">
        <title>A genome reference for cultivated species of the human gut microbiota.</title>
        <authorList>
            <person name="Zou Y."/>
            <person name="Xue W."/>
            <person name="Luo G."/>
        </authorList>
    </citation>
    <scope>NUCLEOTIDE SEQUENCE [LARGE SCALE GENOMIC DNA]</scope>
    <source>
        <strain evidence="13 14">AF12-11</strain>
    </source>
</reference>
<dbReference type="AlphaFoldDB" id="A0A395XTA0"/>
<dbReference type="SMART" id="SM00387">
    <property type="entry name" value="HATPase_c"/>
    <property type="match status" value="1"/>
</dbReference>
<keyword evidence="2" id="KW-1003">Cell membrane</keyword>
<keyword evidence="10 11" id="KW-0472">Membrane</keyword>
<dbReference type="InterPro" id="IPR050640">
    <property type="entry name" value="Bact_2-comp_sensor_kinase"/>
</dbReference>
<dbReference type="InterPro" id="IPR011620">
    <property type="entry name" value="Sig_transdc_His_kinase_LytS_TM"/>
</dbReference>
<dbReference type="GO" id="GO:0071555">
    <property type="term" value="P:cell wall organization"/>
    <property type="evidence" value="ECO:0007669"/>
    <property type="project" value="InterPro"/>
</dbReference>
<dbReference type="InterPro" id="IPR010559">
    <property type="entry name" value="Sig_transdc_His_kin_internal"/>
</dbReference>
<keyword evidence="6 13" id="KW-0418">Kinase</keyword>
<feature type="transmembrane region" description="Helical" evidence="11">
    <location>
        <begin position="58"/>
        <end position="76"/>
    </location>
</feature>
<dbReference type="EMBL" id="QSAJ01000001">
    <property type="protein sequence ID" value="RGW55963.1"/>
    <property type="molecule type" value="Genomic_DNA"/>
</dbReference>
<evidence type="ECO:0000313" key="14">
    <source>
        <dbReference type="Proteomes" id="UP000266376"/>
    </source>
</evidence>
<evidence type="ECO:0000256" key="7">
    <source>
        <dbReference type="ARBA" id="ARBA00022840"/>
    </source>
</evidence>
<feature type="transmembrane region" description="Helical" evidence="11">
    <location>
        <begin position="186"/>
        <end position="211"/>
    </location>
</feature>
<dbReference type="Pfam" id="PF06580">
    <property type="entry name" value="His_kinase"/>
    <property type="match status" value="1"/>
</dbReference>
<evidence type="ECO:0000256" key="4">
    <source>
        <dbReference type="ARBA" id="ARBA00022692"/>
    </source>
</evidence>
<keyword evidence="3" id="KW-0808">Transferase</keyword>
<dbReference type="Proteomes" id="UP000266376">
    <property type="component" value="Unassembled WGS sequence"/>
</dbReference>
<dbReference type="InterPro" id="IPR036890">
    <property type="entry name" value="HATPase_C_sf"/>
</dbReference>
<keyword evidence="4 11" id="KW-0812">Transmembrane</keyword>